<organism evidence="14 15">
    <name type="scientific">Drosophila willistoni</name>
    <name type="common">Fruit fly</name>
    <dbReference type="NCBI Taxonomy" id="7260"/>
    <lineage>
        <taxon>Eukaryota</taxon>
        <taxon>Metazoa</taxon>
        <taxon>Ecdysozoa</taxon>
        <taxon>Arthropoda</taxon>
        <taxon>Hexapoda</taxon>
        <taxon>Insecta</taxon>
        <taxon>Pterygota</taxon>
        <taxon>Neoptera</taxon>
        <taxon>Endopterygota</taxon>
        <taxon>Diptera</taxon>
        <taxon>Brachycera</taxon>
        <taxon>Muscomorpha</taxon>
        <taxon>Ephydroidea</taxon>
        <taxon>Drosophilidae</taxon>
        <taxon>Drosophila</taxon>
        <taxon>Sophophora</taxon>
    </lineage>
</organism>
<sequence length="320" mass="35285">MSLYNTLIKIQAMVGVTLLACLTPLLIVFALLAKMLSKVLRCFCESPKSIIGEVAVVTGAAHGLGRAIALELARKGCKIAAVDIDLTGAENTVKQIIETVPAKAYKVDVVNYEEIVKLNEQITKDLGSVTILINNAGLLMHRNPVNPTPNEVQQMINVNLTSHFWTKNVFLPKMKELRKGFVVSIASLAGWIPLPYSTSYTATKAGVYGHMKALRLELAIEKQSNIRVSTVLPTFLQANEEVVSVTEQLNMDRLYPLVSSQAAARRIVEGMLRGEREIVIPDIGALLYRSVSVLPIAWQDYLLLLVSASRFQDFCKLYSK</sequence>
<dbReference type="PhylomeDB" id="B4N9F4"/>
<keyword evidence="8 13" id="KW-0472">Membrane</keyword>
<evidence type="ECO:0000256" key="12">
    <source>
        <dbReference type="RuleBase" id="RU000363"/>
    </source>
</evidence>
<evidence type="ECO:0000256" key="8">
    <source>
        <dbReference type="ARBA" id="ARBA00023136"/>
    </source>
</evidence>
<dbReference type="AlphaFoldDB" id="B4N9F4"/>
<keyword evidence="7" id="KW-0443">Lipid metabolism</keyword>
<keyword evidence="6 14" id="KW-0560">Oxidoreductase</keyword>
<dbReference type="FunCoup" id="B4N9F4">
    <property type="interactions" value="2"/>
</dbReference>
<evidence type="ECO:0000256" key="11">
    <source>
        <dbReference type="ARBA" id="ARBA00082544"/>
    </source>
</evidence>
<dbReference type="PANTHER" id="PTHR24322:SF748">
    <property type="entry name" value="FI23927P1-RELATED"/>
    <property type="match status" value="1"/>
</dbReference>
<dbReference type="HOGENOM" id="CLU_010194_2_5_1"/>
<name>B4N9F4_DROWI</name>
<reference evidence="14 15" key="1">
    <citation type="journal article" date="2007" name="Nature">
        <title>Evolution of genes and genomes on the Drosophila phylogeny.</title>
        <authorList>
            <consortium name="Drosophila 12 Genomes Consortium"/>
            <person name="Clark A.G."/>
            <person name="Eisen M.B."/>
            <person name="Smith D.R."/>
            <person name="Bergman C.M."/>
            <person name="Oliver B."/>
            <person name="Markow T.A."/>
            <person name="Kaufman T.C."/>
            <person name="Kellis M."/>
            <person name="Gelbart W."/>
            <person name="Iyer V.N."/>
            <person name="Pollard D.A."/>
            <person name="Sackton T.B."/>
            <person name="Larracuente A.M."/>
            <person name="Singh N.D."/>
            <person name="Abad J.P."/>
            <person name="Abt D.N."/>
            <person name="Adryan B."/>
            <person name="Aguade M."/>
            <person name="Akashi H."/>
            <person name="Anderson W.W."/>
            <person name="Aquadro C.F."/>
            <person name="Ardell D.H."/>
            <person name="Arguello R."/>
            <person name="Artieri C.G."/>
            <person name="Barbash D.A."/>
            <person name="Barker D."/>
            <person name="Barsanti P."/>
            <person name="Batterham P."/>
            <person name="Batzoglou S."/>
            <person name="Begun D."/>
            <person name="Bhutkar A."/>
            <person name="Blanco E."/>
            <person name="Bosak S.A."/>
            <person name="Bradley R.K."/>
            <person name="Brand A.D."/>
            <person name="Brent M.R."/>
            <person name="Brooks A.N."/>
            <person name="Brown R.H."/>
            <person name="Butlin R.K."/>
            <person name="Caggese C."/>
            <person name="Calvi B.R."/>
            <person name="Bernardo de Carvalho A."/>
            <person name="Caspi A."/>
            <person name="Castrezana S."/>
            <person name="Celniker S.E."/>
            <person name="Chang J.L."/>
            <person name="Chapple C."/>
            <person name="Chatterji S."/>
            <person name="Chinwalla A."/>
            <person name="Civetta A."/>
            <person name="Clifton S.W."/>
            <person name="Comeron J.M."/>
            <person name="Costello J.C."/>
            <person name="Coyne J.A."/>
            <person name="Daub J."/>
            <person name="David R.G."/>
            <person name="Delcher A.L."/>
            <person name="Delehaunty K."/>
            <person name="Do C.B."/>
            <person name="Ebling H."/>
            <person name="Edwards K."/>
            <person name="Eickbush T."/>
            <person name="Evans J.D."/>
            <person name="Filipski A."/>
            <person name="Findeiss S."/>
            <person name="Freyhult E."/>
            <person name="Fulton L."/>
            <person name="Fulton R."/>
            <person name="Garcia A.C."/>
            <person name="Gardiner A."/>
            <person name="Garfield D.A."/>
            <person name="Garvin B.E."/>
            <person name="Gibson G."/>
            <person name="Gilbert D."/>
            <person name="Gnerre S."/>
            <person name="Godfrey J."/>
            <person name="Good R."/>
            <person name="Gotea V."/>
            <person name="Gravely B."/>
            <person name="Greenberg A.J."/>
            <person name="Griffiths-Jones S."/>
            <person name="Gross S."/>
            <person name="Guigo R."/>
            <person name="Gustafson E.A."/>
            <person name="Haerty W."/>
            <person name="Hahn M.W."/>
            <person name="Halligan D.L."/>
            <person name="Halpern A.L."/>
            <person name="Halter G.M."/>
            <person name="Han M.V."/>
            <person name="Heger A."/>
            <person name="Hillier L."/>
            <person name="Hinrichs A.S."/>
            <person name="Holmes I."/>
            <person name="Hoskins R.A."/>
            <person name="Hubisz M.J."/>
            <person name="Hultmark D."/>
            <person name="Huntley M.A."/>
            <person name="Jaffe D.B."/>
            <person name="Jagadeeshan S."/>
            <person name="Jeck W.R."/>
            <person name="Johnson J."/>
            <person name="Jones C.D."/>
            <person name="Jordan W.C."/>
            <person name="Karpen G.H."/>
            <person name="Kataoka E."/>
            <person name="Keightley P.D."/>
            <person name="Kheradpour P."/>
            <person name="Kirkness E.F."/>
            <person name="Koerich L.B."/>
            <person name="Kristiansen K."/>
            <person name="Kudrna D."/>
            <person name="Kulathinal R.J."/>
            <person name="Kumar S."/>
            <person name="Kwok R."/>
            <person name="Lander E."/>
            <person name="Langley C.H."/>
            <person name="Lapoint R."/>
            <person name="Lazzaro B.P."/>
            <person name="Lee S.J."/>
            <person name="Levesque L."/>
            <person name="Li R."/>
            <person name="Lin C.F."/>
            <person name="Lin M.F."/>
            <person name="Lindblad-Toh K."/>
            <person name="Llopart A."/>
            <person name="Long M."/>
            <person name="Low L."/>
            <person name="Lozovsky E."/>
            <person name="Lu J."/>
            <person name="Luo M."/>
            <person name="Machado C.A."/>
            <person name="Makalowski W."/>
            <person name="Marzo M."/>
            <person name="Matsuda M."/>
            <person name="Matzkin L."/>
            <person name="McAllister B."/>
            <person name="McBride C.S."/>
            <person name="McKernan B."/>
            <person name="McKernan K."/>
            <person name="Mendez-Lago M."/>
            <person name="Minx P."/>
            <person name="Mollenhauer M.U."/>
            <person name="Montooth K."/>
            <person name="Mount S.M."/>
            <person name="Mu X."/>
            <person name="Myers E."/>
            <person name="Negre B."/>
            <person name="Newfeld S."/>
            <person name="Nielsen R."/>
            <person name="Noor M.A."/>
            <person name="O'Grady P."/>
            <person name="Pachter L."/>
            <person name="Papaceit M."/>
            <person name="Parisi M.J."/>
            <person name="Parisi M."/>
            <person name="Parts L."/>
            <person name="Pedersen J.S."/>
            <person name="Pesole G."/>
            <person name="Phillippy A.M."/>
            <person name="Ponting C.P."/>
            <person name="Pop M."/>
            <person name="Porcelli D."/>
            <person name="Powell J.R."/>
            <person name="Prohaska S."/>
            <person name="Pruitt K."/>
            <person name="Puig M."/>
            <person name="Quesneville H."/>
            <person name="Ram K.R."/>
            <person name="Rand D."/>
            <person name="Rasmussen M.D."/>
            <person name="Reed L.K."/>
            <person name="Reenan R."/>
            <person name="Reily A."/>
            <person name="Remington K.A."/>
            <person name="Rieger T.T."/>
            <person name="Ritchie M.G."/>
            <person name="Robin C."/>
            <person name="Rogers Y.H."/>
            <person name="Rohde C."/>
            <person name="Rozas J."/>
            <person name="Rubenfield M.J."/>
            <person name="Ruiz A."/>
            <person name="Russo S."/>
            <person name="Salzberg S.L."/>
            <person name="Sanchez-Gracia A."/>
            <person name="Saranga D.J."/>
            <person name="Sato H."/>
            <person name="Schaeffer S.W."/>
            <person name="Schatz M.C."/>
            <person name="Schlenke T."/>
            <person name="Schwartz R."/>
            <person name="Segarra C."/>
            <person name="Singh R.S."/>
            <person name="Sirot L."/>
            <person name="Sirota M."/>
            <person name="Sisneros N.B."/>
            <person name="Smith C.D."/>
            <person name="Smith T.F."/>
            <person name="Spieth J."/>
            <person name="Stage D.E."/>
            <person name="Stark A."/>
            <person name="Stephan W."/>
            <person name="Strausberg R.L."/>
            <person name="Strempel S."/>
            <person name="Sturgill D."/>
            <person name="Sutton G."/>
            <person name="Sutton G.G."/>
            <person name="Tao W."/>
            <person name="Teichmann S."/>
            <person name="Tobari Y.N."/>
            <person name="Tomimura Y."/>
            <person name="Tsolas J.M."/>
            <person name="Valente V.L."/>
            <person name="Venter E."/>
            <person name="Venter J.C."/>
            <person name="Vicario S."/>
            <person name="Vieira F.G."/>
            <person name="Vilella A.J."/>
            <person name="Villasante A."/>
            <person name="Walenz B."/>
            <person name="Wang J."/>
            <person name="Wasserman M."/>
            <person name="Watts T."/>
            <person name="Wilson D."/>
            <person name="Wilson R.K."/>
            <person name="Wing R.A."/>
            <person name="Wolfner M.F."/>
            <person name="Wong A."/>
            <person name="Wong G.K."/>
            <person name="Wu C.I."/>
            <person name="Wu G."/>
            <person name="Yamamoto D."/>
            <person name="Yang H.P."/>
            <person name="Yang S.P."/>
            <person name="Yorke J.A."/>
            <person name="Yoshida K."/>
            <person name="Zdobnov E."/>
            <person name="Zhang P."/>
            <person name="Zhang Y."/>
            <person name="Zimin A.V."/>
            <person name="Baldwin J."/>
            <person name="Abdouelleil A."/>
            <person name="Abdulkadir J."/>
            <person name="Abebe A."/>
            <person name="Abera B."/>
            <person name="Abreu J."/>
            <person name="Acer S.C."/>
            <person name="Aftuck L."/>
            <person name="Alexander A."/>
            <person name="An P."/>
            <person name="Anderson E."/>
            <person name="Anderson S."/>
            <person name="Arachi H."/>
            <person name="Azer M."/>
            <person name="Bachantsang P."/>
            <person name="Barry A."/>
            <person name="Bayul T."/>
            <person name="Berlin A."/>
            <person name="Bessette D."/>
            <person name="Bloom T."/>
            <person name="Blye J."/>
            <person name="Boguslavskiy L."/>
            <person name="Bonnet C."/>
            <person name="Boukhgalter B."/>
            <person name="Bourzgui I."/>
            <person name="Brown A."/>
            <person name="Cahill P."/>
            <person name="Channer S."/>
            <person name="Cheshatsang Y."/>
            <person name="Chuda L."/>
            <person name="Citroen M."/>
            <person name="Collymore A."/>
            <person name="Cooke P."/>
            <person name="Costello M."/>
            <person name="D'Aco K."/>
            <person name="Daza R."/>
            <person name="De Haan G."/>
            <person name="DeGray S."/>
            <person name="DeMaso C."/>
            <person name="Dhargay N."/>
            <person name="Dooley K."/>
            <person name="Dooley E."/>
            <person name="Doricent M."/>
            <person name="Dorje P."/>
            <person name="Dorjee K."/>
            <person name="Dupes A."/>
            <person name="Elong R."/>
            <person name="Falk J."/>
            <person name="Farina A."/>
            <person name="Faro S."/>
            <person name="Ferguson D."/>
            <person name="Fisher S."/>
            <person name="Foley C.D."/>
            <person name="Franke A."/>
            <person name="Friedrich D."/>
            <person name="Gadbois L."/>
            <person name="Gearin G."/>
            <person name="Gearin C.R."/>
            <person name="Giannoukos G."/>
            <person name="Goode T."/>
            <person name="Graham J."/>
            <person name="Grandbois E."/>
            <person name="Grewal S."/>
            <person name="Gyaltsen K."/>
            <person name="Hafez N."/>
            <person name="Hagos B."/>
            <person name="Hall J."/>
            <person name="Henson C."/>
            <person name="Hollinger A."/>
            <person name="Honan T."/>
            <person name="Huard M.D."/>
            <person name="Hughes L."/>
            <person name="Hurhula B."/>
            <person name="Husby M.E."/>
            <person name="Kamat A."/>
            <person name="Kanga B."/>
            <person name="Kashin S."/>
            <person name="Khazanovich D."/>
            <person name="Kisner P."/>
            <person name="Lance K."/>
            <person name="Lara M."/>
            <person name="Lee W."/>
            <person name="Lennon N."/>
            <person name="Letendre F."/>
            <person name="LeVine R."/>
            <person name="Lipovsky A."/>
            <person name="Liu X."/>
            <person name="Liu J."/>
            <person name="Liu S."/>
            <person name="Lokyitsang T."/>
            <person name="Lokyitsang Y."/>
            <person name="Lubonja R."/>
            <person name="Lui A."/>
            <person name="MacDonald P."/>
            <person name="Magnisalis V."/>
            <person name="Maru K."/>
            <person name="Matthews C."/>
            <person name="McCusker W."/>
            <person name="McDonough S."/>
            <person name="Mehta T."/>
            <person name="Meldrim J."/>
            <person name="Meneus L."/>
            <person name="Mihai O."/>
            <person name="Mihalev A."/>
            <person name="Mihova T."/>
            <person name="Mittelman R."/>
            <person name="Mlenga V."/>
            <person name="Montmayeur A."/>
            <person name="Mulrain L."/>
            <person name="Navidi A."/>
            <person name="Naylor J."/>
            <person name="Negash T."/>
            <person name="Nguyen T."/>
            <person name="Nguyen N."/>
            <person name="Nicol R."/>
            <person name="Norbu C."/>
            <person name="Norbu N."/>
            <person name="Novod N."/>
            <person name="O'Neill B."/>
            <person name="Osman S."/>
            <person name="Markiewicz E."/>
            <person name="Oyono O.L."/>
            <person name="Patti C."/>
            <person name="Phunkhang P."/>
            <person name="Pierre F."/>
            <person name="Priest M."/>
            <person name="Raghuraman S."/>
            <person name="Rege F."/>
            <person name="Reyes R."/>
            <person name="Rise C."/>
            <person name="Rogov P."/>
            <person name="Ross K."/>
            <person name="Ryan E."/>
            <person name="Settipalli S."/>
            <person name="Shea T."/>
            <person name="Sherpa N."/>
            <person name="Shi L."/>
            <person name="Shih D."/>
            <person name="Sparrow T."/>
            <person name="Spaulding J."/>
            <person name="Stalker J."/>
            <person name="Stange-Thomann N."/>
            <person name="Stavropoulos S."/>
            <person name="Stone C."/>
            <person name="Strader C."/>
            <person name="Tesfaye S."/>
            <person name="Thomson T."/>
            <person name="Thoulutsang Y."/>
            <person name="Thoulutsang D."/>
            <person name="Topham K."/>
            <person name="Topping I."/>
            <person name="Tsamla T."/>
            <person name="Vassiliev H."/>
            <person name="Vo A."/>
            <person name="Wangchuk T."/>
            <person name="Wangdi T."/>
            <person name="Weiand M."/>
            <person name="Wilkinson J."/>
            <person name="Wilson A."/>
            <person name="Yadav S."/>
            <person name="Young G."/>
            <person name="Yu Q."/>
            <person name="Zembek L."/>
            <person name="Zhong D."/>
            <person name="Zimmer A."/>
            <person name="Zwirko Z."/>
            <person name="Jaffe D.B."/>
            <person name="Alvarez P."/>
            <person name="Brockman W."/>
            <person name="Butler J."/>
            <person name="Chin C."/>
            <person name="Gnerre S."/>
            <person name="Grabherr M."/>
            <person name="Kleber M."/>
            <person name="Mauceli E."/>
            <person name="MacCallum I."/>
        </authorList>
    </citation>
    <scope>NUCLEOTIDE SEQUENCE [LARGE SCALE GENOMIC DNA]</scope>
    <source>
        <strain evidence="15">Tucson 14030-0811.24</strain>
    </source>
</reference>
<dbReference type="SUPFAM" id="SSF51735">
    <property type="entry name" value="NAD(P)-binding Rossmann-fold domains"/>
    <property type="match status" value="1"/>
</dbReference>
<dbReference type="Gene3D" id="3.40.50.720">
    <property type="entry name" value="NAD(P)-binding Rossmann-like Domain"/>
    <property type="match status" value="1"/>
</dbReference>
<evidence type="ECO:0000256" key="7">
    <source>
        <dbReference type="ARBA" id="ARBA00023098"/>
    </source>
</evidence>
<evidence type="ECO:0000256" key="5">
    <source>
        <dbReference type="ARBA" id="ARBA00022989"/>
    </source>
</evidence>
<dbReference type="OMA" id="NQKDIHV"/>
<dbReference type="PRINTS" id="PR00080">
    <property type="entry name" value="SDRFAMILY"/>
</dbReference>
<comment type="function">
    <text evidence="9">Catalyzes the reduction of all-trans-retinal to all-trans-retinol in the presence of NADPH.</text>
</comment>
<dbReference type="GO" id="GO:0016020">
    <property type="term" value="C:membrane"/>
    <property type="evidence" value="ECO:0007669"/>
    <property type="project" value="UniProtKB-SubCell"/>
</dbReference>
<dbReference type="InterPro" id="IPR002347">
    <property type="entry name" value="SDR_fam"/>
</dbReference>
<evidence type="ECO:0000313" key="15">
    <source>
        <dbReference type="Proteomes" id="UP000007798"/>
    </source>
</evidence>
<evidence type="ECO:0000256" key="1">
    <source>
        <dbReference type="ARBA" id="ARBA00004141"/>
    </source>
</evidence>
<evidence type="ECO:0000256" key="10">
    <source>
        <dbReference type="ARBA" id="ARBA00068717"/>
    </source>
</evidence>
<keyword evidence="15" id="KW-1185">Reference proteome</keyword>
<keyword evidence="3 13" id="KW-0812">Transmembrane</keyword>
<dbReference type="PANTHER" id="PTHR24322">
    <property type="entry name" value="PKSB"/>
    <property type="match status" value="1"/>
</dbReference>
<evidence type="ECO:0000256" key="9">
    <source>
        <dbReference type="ARBA" id="ARBA00059620"/>
    </source>
</evidence>
<dbReference type="SMR" id="B4N9F4"/>
<dbReference type="InterPro" id="IPR036291">
    <property type="entry name" value="NAD(P)-bd_dom_sf"/>
</dbReference>
<proteinExistence type="inferred from homology"/>
<dbReference type="EMBL" id="CH964232">
    <property type="protein sequence ID" value="EDW80587.1"/>
    <property type="molecule type" value="Genomic_DNA"/>
</dbReference>
<protein>
    <recommendedName>
        <fullName evidence="10">Short-chain dehydrogenase/reductase 3</fullName>
    </recommendedName>
    <alternativeName>
        <fullName evidence="11">Retinal short-chain dehydrogenase/reductase 1</fullName>
    </alternativeName>
</protein>
<dbReference type="STRING" id="7260.B4N9F4"/>
<accession>B4N9F4</accession>
<dbReference type="OrthoDB" id="6251714at2759"/>
<evidence type="ECO:0000256" key="4">
    <source>
        <dbReference type="ARBA" id="ARBA00022857"/>
    </source>
</evidence>
<dbReference type="eggNOG" id="KOG1201">
    <property type="taxonomic scope" value="Eukaryota"/>
</dbReference>
<evidence type="ECO:0000313" key="14">
    <source>
        <dbReference type="EMBL" id="EDW80587.1"/>
    </source>
</evidence>
<evidence type="ECO:0000256" key="2">
    <source>
        <dbReference type="ARBA" id="ARBA00006484"/>
    </source>
</evidence>
<dbReference type="InParanoid" id="B4N9F4"/>
<dbReference type="Proteomes" id="UP000007798">
    <property type="component" value="Unassembled WGS sequence"/>
</dbReference>
<keyword evidence="4" id="KW-0521">NADP</keyword>
<dbReference type="GO" id="GO:0052650">
    <property type="term" value="F:all-trans-retinol dehydrogenase (NADP+) activity"/>
    <property type="evidence" value="ECO:0007669"/>
    <property type="project" value="UniProtKB-ARBA"/>
</dbReference>
<dbReference type="PRINTS" id="PR00081">
    <property type="entry name" value="GDHRDH"/>
</dbReference>
<comment type="subcellular location">
    <subcellularLocation>
        <location evidence="1">Membrane</location>
        <topology evidence="1">Multi-pass membrane protein</topology>
    </subcellularLocation>
</comment>
<gene>
    <name evidence="14" type="primary">Dwil\GK11608</name>
    <name evidence="14" type="ORF">Dwil_GK11608</name>
</gene>
<dbReference type="KEGG" id="dwi:6647795"/>
<dbReference type="GO" id="GO:0005811">
    <property type="term" value="C:lipid droplet"/>
    <property type="evidence" value="ECO:0007669"/>
    <property type="project" value="TreeGrafter"/>
</dbReference>
<comment type="similarity">
    <text evidence="2 12">Belongs to the short-chain dehydrogenases/reductases (SDR) family.</text>
</comment>
<evidence type="ECO:0000256" key="13">
    <source>
        <dbReference type="SAM" id="Phobius"/>
    </source>
</evidence>
<dbReference type="FunFam" id="3.40.50.720:FF:000131">
    <property type="entry name" value="Short-chain dehydrogenase/reductase 3"/>
    <property type="match status" value="1"/>
</dbReference>
<feature type="transmembrane region" description="Helical" evidence="13">
    <location>
        <begin position="12"/>
        <end position="33"/>
    </location>
</feature>
<dbReference type="Pfam" id="PF00106">
    <property type="entry name" value="adh_short"/>
    <property type="match status" value="1"/>
</dbReference>
<keyword evidence="5 13" id="KW-1133">Transmembrane helix</keyword>
<evidence type="ECO:0000256" key="3">
    <source>
        <dbReference type="ARBA" id="ARBA00022692"/>
    </source>
</evidence>
<evidence type="ECO:0000256" key="6">
    <source>
        <dbReference type="ARBA" id="ARBA00023002"/>
    </source>
</evidence>